<dbReference type="RefSeq" id="WP_236657458.1">
    <property type="nucleotide sequence ID" value="NZ_CP030840.1"/>
</dbReference>
<gene>
    <name evidence="2" type="ORF">ACPOL_2937</name>
</gene>
<feature type="transmembrane region" description="Helical" evidence="1">
    <location>
        <begin position="127"/>
        <end position="147"/>
    </location>
</feature>
<keyword evidence="1" id="KW-0472">Membrane</keyword>
<feature type="transmembrane region" description="Helical" evidence="1">
    <location>
        <begin position="6"/>
        <end position="26"/>
    </location>
</feature>
<proteinExistence type="predicted"/>
<evidence type="ECO:0008006" key="4">
    <source>
        <dbReference type="Google" id="ProtNLM"/>
    </source>
</evidence>
<reference evidence="2 3" key="1">
    <citation type="journal article" date="2018" name="Front. Microbiol.">
        <title>Hydrolytic Capabilities as a Key to Environmental Success: Chitinolytic and Cellulolytic Acidobacteria From Acidic Sub-arctic Soils and Boreal Peatlands.</title>
        <authorList>
            <person name="Belova S.E."/>
            <person name="Ravin N.V."/>
            <person name="Pankratov T.A."/>
            <person name="Rakitin A.L."/>
            <person name="Ivanova A.A."/>
            <person name="Beletsky A.V."/>
            <person name="Mardanov A.V."/>
            <person name="Sinninghe Damste J.S."/>
            <person name="Dedysh S.N."/>
        </authorList>
    </citation>
    <scope>NUCLEOTIDE SEQUENCE [LARGE SCALE GENOMIC DNA]</scope>
    <source>
        <strain evidence="2 3">SBC82</strain>
    </source>
</reference>
<feature type="transmembrane region" description="Helical" evidence="1">
    <location>
        <begin position="154"/>
        <end position="174"/>
    </location>
</feature>
<keyword evidence="3" id="KW-1185">Reference proteome</keyword>
<dbReference type="EMBL" id="CP030840">
    <property type="protein sequence ID" value="AXC12239.1"/>
    <property type="molecule type" value="Genomic_DNA"/>
</dbReference>
<evidence type="ECO:0000313" key="2">
    <source>
        <dbReference type="EMBL" id="AXC12239.1"/>
    </source>
</evidence>
<sequence>MKVFLVVHVTAGMVSFVLAPVALATAKGGKQHRRWGLVYLYAMGLVSCTALPMAFLRPVLFLALVSMISAYLAFSGYRVLKLKDLVRGGSAQPVDWLTACIAFIASASLVAMGWFRPSAVQRMQVVAIVLGSFGMRGTASDMWLFLWKPIEKMFWWYSHLAKFIGSYVAAWTAFRPSL</sequence>
<name>A0A2Z5FZP1_9BACT</name>
<evidence type="ECO:0000313" key="3">
    <source>
        <dbReference type="Proteomes" id="UP000253606"/>
    </source>
</evidence>
<protein>
    <recommendedName>
        <fullName evidence="4">DUF2306 domain-containing protein</fullName>
    </recommendedName>
</protein>
<dbReference type="Proteomes" id="UP000253606">
    <property type="component" value="Chromosome"/>
</dbReference>
<organism evidence="2 3">
    <name type="scientific">Acidisarcina polymorpha</name>
    <dbReference type="NCBI Taxonomy" id="2211140"/>
    <lineage>
        <taxon>Bacteria</taxon>
        <taxon>Pseudomonadati</taxon>
        <taxon>Acidobacteriota</taxon>
        <taxon>Terriglobia</taxon>
        <taxon>Terriglobales</taxon>
        <taxon>Acidobacteriaceae</taxon>
        <taxon>Acidisarcina</taxon>
    </lineage>
</organism>
<evidence type="ECO:0000256" key="1">
    <source>
        <dbReference type="SAM" id="Phobius"/>
    </source>
</evidence>
<dbReference type="AlphaFoldDB" id="A0A2Z5FZP1"/>
<feature type="transmembrane region" description="Helical" evidence="1">
    <location>
        <begin position="38"/>
        <end position="55"/>
    </location>
</feature>
<dbReference type="KEGG" id="abas:ACPOL_2937"/>
<accession>A0A2Z5FZP1</accession>
<keyword evidence="1" id="KW-1133">Transmembrane helix</keyword>
<feature type="transmembrane region" description="Helical" evidence="1">
    <location>
        <begin position="96"/>
        <end position="115"/>
    </location>
</feature>
<feature type="transmembrane region" description="Helical" evidence="1">
    <location>
        <begin position="61"/>
        <end position="80"/>
    </location>
</feature>
<keyword evidence="1" id="KW-0812">Transmembrane</keyword>